<dbReference type="PANTHER" id="PTHR43712">
    <property type="entry name" value="PUTATIVE (AFU_ORTHOLOGUE AFUA_4G14580)-RELATED"/>
    <property type="match status" value="1"/>
</dbReference>
<protein>
    <submittedName>
        <fullName evidence="7">Methyltransferase</fullName>
    </submittedName>
</protein>
<dbReference type="InterPro" id="IPR016461">
    <property type="entry name" value="COMT-like"/>
</dbReference>
<dbReference type="AlphaFoldDB" id="A0A4V2YZ14"/>
<dbReference type="Gene3D" id="3.40.50.150">
    <property type="entry name" value="Vaccinia Virus protein VP39"/>
    <property type="match status" value="1"/>
</dbReference>
<accession>A0A4V2YZ14</accession>
<evidence type="ECO:0000259" key="6">
    <source>
        <dbReference type="Pfam" id="PF08100"/>
    </source>
</evidence>
<keyword evidence="2 7" id="KW-0808">Transferase</keyword>
<dbReference type="PROSITE" id="PS51683">
    <property type="entry name" value="SAM_OMT_II"/>
    <property type="match status" value="1"/>
</dbReference>
<dbReference type="InterPro" id="IPR036388">
    <property type="entry name" value="WH-like_DNA-bd_sf"/>
</dbReference>
<dbReference type="InterPro" id="IPR036390">
    <property type="entry name" value="WH_DNA-bd_sf"/>
</dbReference>
<proteinExistence type="predicted"/>
<dbReference type="InterPro" id="IPR012967">
    <property type="entry name" value="COMT_dimerisation"/>
</dbReference>
<dbReference type="Pfam" id="PF00891">
    <property type="entry name" value="Methyltransf_2"/>
    <property type="match status" value="1"/>
</dbReference>
<keyword evidence="1 7" id="KW-0489">Methyltransferase</keyword>
<evidence type="ECO:0000256" key="2">
    <source>
        <dbReference type="ARBA" id="ARBA00022679"/>
    </source>
</evidence>
<dbReference type="OrthoDB" id="4145676at2"/>
<dbReference type="SUPFAM" id="SSF46785">
    <property type="entry name" value="Winged helix' DNA-binding domain"/>
    <property type="match status" value="1"/>
</dbReference>
<evidence type="ECO:0000256" key="1">
    <source>
        <dbReference type="ARBA" id="ARBA00022603"/>
    </source>
</evidence>
<evidence type="ECO:0000313" key="8">
    <source>
        <dbReference type="Proteomes" id="UP000294513"/>
    </source>
</evidence>
<evidence type="ECO:0000313" key="7">
    <source>
        <dbReference type="EMBL" id="TDD95357.1"/>
    </source>
</evidence>
<organism evidence="7 8">
    <name type="scientific">Actinomadura rubrisoli</name>
    <dbReference type="NCBI Taxonomy" id="2530368"/>
    <lineage>
        <taxon>Bacteria</taxon>
        <taxon>Bacillati</taxon>
        <taxon>Actinomycetota</taxon>
        <taxon>Actinomycetes</taxon>
        <taxon>Streptosporangiales</taxon>
        <taxon>Thermomonosporaceae</taxon>
        <taxon>Actinomadura</taxon>
    </lineage>
</organism>
<dbReference type="Pfam" id="PF08100">
    <property type="entry name" value="Dimerisation"/>
    <property type="match status" value="1"/>
</dbReference>
<keyword evidence="8" id="KW-1185">Reference proteome</keyword>
<dbReference type="EMBL" id="SMKU01000012">
    <property type="protein sequence ID" value="TDD95357.1"/>
    <property type="molecule type" value="Genomic_DNA"/>
</dbReference>
<sequence>MENGIANAIVDEYLTLVDDSCVALLPHALRIAAEFGLADLLTGGPMDVEVLARSVDADVGALYRLLRALASVGFFEEVTPRVFALSALGRRLCSEGPDSVRESVLQSDSYHAWAAAPEAFRRGTPVPLSSGPHGGGQDFFAHKDVDASAGRSFTRRMRERAASCYAGVVSIVDWSRSTVVLDVGGGDGFLLSAILRHEPRLTGVLFDRPSVIASVAGRLGELGERLRTVSGDFFRELPDGADTHVMSSVLHDWPDEQVDTILERSRTALAPGGRLLIVEMVVSPGDTWHPSKWSDLGMLVLTGGRERTGPEFEDRLNKAGYTVSAIRPIPGSYFTLIDAEPR</sequence>
<dbReference type="GO" id="GO:0008171">
    <property type="term" value="F:O-methyltransferase activity"/>
    <property type="evidence" value="ECO:0007669"/>
    <property type="project" value="InterPro"/>
</dbReference>
<name>A0A4V2YZ14_9ACTN</name>
<dbReference type="PIRSF" id="PIRSF005739">
    <property type="entry name" value="O-mtase"/>
    <property type="match status" value="1"/>
</dbReference>
<comment type="caution">
    <text evidence="7">The sequence shown here is derived from an EMBL/GenBank/DDBJ whole genome shotgun (WGS) entry which is preliminary data.</text>
</comment>
<reference evidence="7 8" key="1">
    <citation type="submission" date="2019-03" db="EMBL/GenBank/DDBJ databases">
        <title>Draft genome sequences of novel Actinobacteria.</title>
        <authorList>
            <person name="Sahin N."/>
            <person name="Ay H."/>
            <person name="Saygin H."/>
        </authorList>
    </citation>
    <scope>NUCLEOTIDE SEQUENCE [LARGE SCALE GENOMIC DNA]</scope>
    <source>
        <strain evidence="7 8">H3C3</strain>
    </source>
</reference>
<dbReference type="Gene3D" id="1.10.10.10">
    <property type="entry name" value="Winged helix-like DNA-binding domain superfamily/Winged helix DNA-binding domain"/>
    <property type="match status" value="1"/>
</dbReference>
<dbReference type="Proteomes" id="UP000294513">
    <property type="component" value="Unassembled WGS sequence"/>
</dbReference>
<dbReference type="RefSeq" id="WP_131889589.1">
    <property type="nucleotide sequence ID" value="NZ_SMKU01000012.1"/>
</dbReference>
<feature type="domain" description="O-methyltransferase C-terminal" evidence="5">
    <location>
        <begin position="136"/>
        <end position="321"/>
    </location>
</feature>
<evidence type="ECO:0000259" key="5">
    <source>
        <dbReference type="Pfam" id="PF00891"/>
    </source>
</evidence>
<dbReference type="GO" id="GO:0032259">
    <property type="term" value="P:methylation"/>
    <property type="evidence" value="ECO:0007669"/>
    <property type="project" value="UniProtKB-KW"/>
</dbReference>
<keyword evidence="3" id="KW-0949">S-adenosyl-L-methionine</keyword>
<dbReference type="PANTHER" id="PTHR43712:SF2">
    <property type="entry name" value="O-METHYLTRANSFERASE CICE"/>
    <property type="match status" value="1"/>
</dbReference>
<dbReference type="GO" id="GO:0046983">
    <property type="term" value="F:protein dimerization activity"/>
    <property type="evidence" value="ECO:0007669"/>
    <property type="project" value="InterPro"/>
</dbReference>
<dbReference type="InterPro" id="IPR029063">
    <property type="entry name" value="SAM-dependent_MTases_sf"/>
</dbReference>
<evidence type="ECO:0000256" key="3">
    <source>
        <dbReference type="ARBA" id="ARBA00022691"/>
    </source>
</evidence>
<dbReference type="InterPro" id="IPR001077">
    <property type="entry name" value="COMT_C"/>
</dbReference>
<gene>
    <name evidence="7" type="ORF">E1298_05130</name>
</gene>
<feature type="active site" description="Proton acceptor" evidence="4">
    <location>
        <position position="251"/>
    </location>
</feature>
<dbReference type="CDD" id="cd02440">
    <property type="entry name" value="AdoMet_MTases"/>
    <property type="match status" value="1"/>
</dbReference>
<evidence type="ECO:0000256" key="4">
    <source>
        <dbReference type="PIRSR" id="PIRSR005739-1"/>
    </source>
</evidence>
<dbReference type="SUPFAM" id="SSF53335">
    <property type="entry name" value="S-adenosyl-L-methionine-dependent methyltransferases"/>
    <property type="match status" value="1"/>
</dbReference>
<feature type="domain" description="O-methyltransferase dimerisation" evidence="6">
    <location>
        <begin position="24"/>
        <end position="93"/>
    </location>
</feature>